<reference evidence="2" key="1">
    <citation type="journal article" date="2022" name="Mol. Ecol. Resour.">
        <title>The genomes of chicory, endive, great burdock and yacon provide insights into Asteraceae palaeo-polyploidization history and plant inulin production.</title>
        <authorList>
            <person name="Fan W."/>
            <person name="Wang S."/>
            <person name="Wang H."/>
            <person name="Wang A."/>
            <person name="Jiang F."/>
            <person name="Liu H."/>
            <person name="Zhao H."/>
            <person name="Xu D."/>
            <person name="Zhang Y."/>
        </authorList>
    </citation>
    <scope>NUCLEOTIDE SEQUENCE [LARGE SCALE GENOMIC DNA]</scope>
    <source>
        <strain evidence="2">cv. Punajuju</strain>
    </source>
</reference>
<evidence type="ECO:0000313" key="2">
    <source>
        <dbReference type="Proteomes" id="UP001055811"/>
    </source>
</evidence>
<protein>
    <submittedName>
        <fullName evidence="1">Uncharacterized protein</fullName>
    </submittedName>
</protein>
<evidence type="ECO:0000313" key="1">
    <source>
        <dbReference type="EMBL" id="KAI3740170.1"/>
    </source>
</evidence>
<accession>A0ACB9D0Z4</accession>
<sequence length="123" mass="13836">MVSLCYRGFNDGQFGYTYVATDKANGDRVTAKKIDKNKDHVLYLPIVIGLAEEVDVNMEWLSIFVEDCLSSSGNCMPPAAKPQSTTSTVEAGKLLHEFKFHEWHIKSTDFHPLEFLLAEPQLV</sequence>
<keyword evidence="2" id="KW-1185">Reference proteome</keyword>
<reference evidence="1 2" key="2">
    <citation type="journal article" date="2022" name="Mol. Ecol. Resour.">
        <title>The genomes of chicory, endive, great burdock and yacon provide insights into Asteraceae paleo-polyploidization history and plant inulin production.</title>
        <authorList>
            <person name="Fan W."/>
            <person name="Wang S."/>
            <person name="Wang H."/>
            <person name="Wang A."/>
            <person name="Jiang F."/>
            <person name="Liu H."/>
            <person name="Zhao H."/>
            <person name="Xu D."/>
            <person name="Zhang Y."/>
        </authorList>
    </citation>
    <scope>NUCLEOTIDE SEQUENCE [LARGE SCALE GENOMIC DNA]</scope>
    <source>
        <strain evidence="2">cv. Punajuju</strain>
        <tissue evidence="1">Leaves</tissue>
    </source>
</reference>
<comment type="caution">
    <text evidence="1">The sequence shown here is derived from an EMBL/GenBank/DDBJ whole genome shotgun (WGS) entry which is preliminary data.</text>
</comment>
<dbReference type="Proteomes" id="UP001055811">
    <property type="component" value="Linkage Group LG05"/>
</dbReference>
<dbReference type="EMBL" id="CM042013">
    <property type="protein sequence ID" value="KAI3740170.1"/>
    <property type="molecule type" value="Genomic_DNA"/>
</dbReference>
<proteinExistence type="predicted"/>
<name>A0ACB9D0Z4_CICIN</name>
<gene>
    <name evidence="1" type="ORF">L2E82_30592</name>
</gene>
<organism evidence="1 2">
    <name type="scientific">Cichorium intybus</name>
    <name type="common">Chicory</name>
    <dbReference type="NCBI Taxonomy" id="13427"/>
    <lineage>
        <taxon>Eukaryota</taxon>
        <taxon>Viridiplantae</taxon>
        <taxon>Streptophyta</taxon>
        <taxon>Embryophyta</taxon>
        <taxon>Tracheophyta</taxon>
        <taxon>Spermatophyta</taxon>
        <taxon>Magnoliopsida</taxon>
        <taxon>eudicotyledons</taxon>
        <taxon>Gunneridae</taxon>
        <taxon>Pentapetalae</taxon>
        <taxon>asterids</taxon>
        <taxon>campanulids</taxon>
        <taxon>Asterales</taxon>
        <taxon>Asteraceae</taxon>
        <taxon>Cichorioideae</taxon>
        <taxon>Cichorieae</taxon>
        <taxon>Cichoriinae</taxon>
        <taxon>Cichorium</taxon>
    </lineage>
</organism>